<gene>
    <name evidence="2" type="ORF">INT45_012453</name>
</gene>
<protein>
    <recommendedName>
        <fullName evidence="4">Transmembrane protein 18</fullName>
    </recommendedName>
</protein>
<evidence type="ECO:0008006" key="4">
    <source>
        <dbReference type="Google" id="ProtNLM"/>
    </source>
</evidence>
<reference evidence="2 3" key="1">
    <citation type="submission" date="2020-12" db="EMBL/GenBank/DDBJ databases">
        <title>Metabolic potential, ecology and presence of endohyphal bacteria is reflected in genomic diversity of Mucoromycotina.</title>
        <authorList>
            <person name="Muszewska A."/>
            <person name="Okrasinska A."/>
            <person name="Steczkiewicz K."/>
            <person name="Drgas O."/>
            <person name="Orlowska M."/>
            <person name="Perlinska-Lenart U."/>
            <person name="Aleksandrzak-Piekarczyk T."/>
            <person name="Szatraj K."/>
            <person name="Zielenkiewicz U."/>
            <person name="Pilsyk S."/>
            <person name="Malc E."/>
            <person name="Mieczkowski P."/>
            <person name="Kruszewska J.S."/>
            <person name="Biernat P."/>
            <person name="Pawlowska J."/>
        </authorList>
    </citation>
    <scope>NUCLEOTIDE SEQUENCE [LARGE SCALE GENOMIC DNA]</scope>
    <source>
        <strain evidence="2 3">CBS 142.35</strain>
    </source>
</reference>
<keyword evidence="1" id="KW-0812">Transmembrane</keyword>
<dbReference type="Pfam" id="PF14770">
    <property type="entry name" value="TMEM18"/>
    <property type="match status" value="1"/>
</dbReference>
<organism evidence="2 3">
    <name type="scientific">Circinella minor</name>
    <dbReference type="NCBI Taxonomy" id="1195481"/>
    <lineage>
        <taxon>Eukaryota</taxon>
        <taxon>Fungi</taxon>
        <taxon>Fungi incertae sedis</taxon>
        <taxon>Mucoromycota</taxon>
        <taxon>Mucoromycotina</taxon>
        <taxon>Mucoromycetes</taxon>
        <taxon>Mucorales</taxon>
        <taxon>Lichtheimiaceae</taxon>
        <taxon>Circinella</taxon>
    </lineage>
</organism>
<dbReference type="InterPro" id="IPR026721">
    <property type="entry name" value="TMEM18"/>
</dbReference>
<dbReference type="AlphaFoldDB" id="A0A8H7RZJ1"/>
<proteinExistence type="predicted"/>
<comment type="caution">
    <text evidence="2">The sequence shown here is derived from an EMBL/GenBank/DDBJ whole genome shotgun (WGS) entry which is preliminary data.</text>
</comment>
<keyword evidence="3" id="KW-1185">Reference proteome</keyword>
<sequence>IDWTQNWLKGLIGFHTICFITILLLRNHSTGLSIYFFVLLAMATLAKPLNDLGRNHWENFASANYFDDSGLFIVSIYALPLVFNSFVTLILILKTTAGLLIDMKRKQIKRQQKNKNNNKKKGKKE</sequence>
<evidence type="ECO:0000313" key="2">
    <source>
        <dbReference type="EMBL" id="KAG2220784.1"/>
    </source>
</evidence>
<name>A0A8H7RZJ1_9FUNG</name>
<feature type="transmembrane region" description="Helical" evidence="1">
    <location>
        <begin position="70"/>
        <end position="101"/>
    </location>
</feature>
<keyword evidence="1" id="KW-1133">Transmembrane helix</keyword>
<evidence type="ECO:0000313" key="3">
    <source>
        <dbReference type="Proteomes" id="UP000646827"/>
    </source>
</evidence>
<accession>A0A8H7RZJ1</accession>
<dbReference type="Proteomes" id="UP000646827">
    <property type="component" value="Unassembled WGS sequence"/>
</dbReference>
<keyword evidence="1" id="KW-0472">Membrane</keyword>
<feature type="transmembrane region" description="Helical" evidence="1">
    <location>
        <begin position="32"/>
        <end position="50"/>
    </location>
</feature>
<feature type="non-terminal residue" evidence="2">
    <location>
        <position position="1"/>
    </location>
</feature>
<evidence type="ECO:0000256" key="1">
    <source>
        <dbReference type="SAM" id="Phobius"/>
    </source>
</evidence>
<dbReference type="EMBL" id="JAEPRB010000129">
    <property type="protein sequence ID" value="KAG2220784.1"/>
    <property type="molecule type" value="Genomic_DNA"/>
</dbReference>
<dbReference type="OrthoDB" id="411535at2759"/>